<dbReference type="eggNOG" id="COG2199">
    <property type="taxonomic scope" value="Bacteria"/>
</dbReference>
<dbReference type="GO" id="GO:0003824">
    <property type="term" value="F:catalytic activity"/>
    <property type="evidence" value="ECO:0007669"/>
    <property type="project" value="UniProtKB-ARBA"/>
</dbReference>
<dbReference type="SUPFAM" id="SSF55073">
    <property type="entry name" value="Nucleotide cyclase"/>
    <property type="match status" value="1"/>
</dbReference>
<dbReference type="PANTHER" id="PTHR46663">
    <property type="entry name" value="DIGUANYLATE CYCLASE DGCT-RELATED"/>
    <property type="match status" value="1"/>
</dbReference>
<keyword evidence="4" id="KW-0472">Membrane</keyword>
<feature type="domain" description="CHASE" evidence="5">
    <location>
        <begin position="104"/>
        <end position="195"/>
    </location>
</feature>
<keyword evidence="3" id="KW-1133">Transmembrane helix</keyword>
<dbReference type="AlphaFoldDB" id="Q7MA92"/>
<dbReference type="HOGENOM" id="CLU_021245_2_0_7"/>
<dbReference type="InterPro" id="IPR052163">
    <property type="entry name" value="DGC-Regulatory_Protein"/>
</dbReference>
<dbReference type="NCBIfam" id="TIGR00254">
    <property type="entry name" value="GGDEF"/>
    <property type="match status" value="1"/>
</dbReference>
<accession>Q7MA92</accession>
<feature type="domain" description="GGDEF" evidence="6">
    <location>
        <begin position="321"/>
        <end position="454"/>
    </location>
</feature>
<dbReference type="InterPro" id="IPR000160">
    <property type="entry name" value="GGDEF_dom"/>
</dbReference>
<dbReference type="KEGG" id="wsu:WS0398"/>
<dbReference type="Proteomes" id="UP000000422">
    <property type="component" value="Chromosome"/>
</dbReference>
<dbReference type="PANTHER" id="PTHR46663:SF2">
    <property type="entry name" value="GGDEF DOMAIN-CONTAINING PROTEIN"/>
    <property type="match status" value="1"/>
</dbReference>
<protein>
    <submittedName>
        <fullName evidence="7">YKOW PROTEIN</fullName>
    </submittedName>
</protein>
<dbReference type="InterPro" id="IPR043128">
    <property type="entry name" value="Rev_trsase/Diguanyl_cyclase"/>
</dbReference>
<evidence type="ECO:0000256" key="1">
    <source>
        <dbReference type="ARBA" id="ARBA00004370"/>
    </source>
</evidence>
<dbReference type="eggNOG" id="COG3452">
    <property type="taxonomic scope" value="Bacteria"/>
</dbReference>
<evidence type="ECO:0000313" key="8">
    <source>
        <dbReference type="Proteomes" id="UP000000422"/>
    </source>
</evidence>
<evidence type="ECO:0000256" key="2">
    <source>
        <dbReference type="ARBA" id="ARBA00022692"/>
    </source>
</evidence>
<dbReference type="Gene3D" id="3.30.70.270">
    <property type="match status" value="1"/>
</dbReference>
<evidence type="ECO:0000259" key="5">
    <source>
        <dbReference type="PROSITE" id="PS50839"/>
    </source>
</evidence>
<keyword evidence="8" id="KW-1185">Reference proteome</keyword>
<evidence type="ECO:0000256" key="4">
    <source>
        <dbReference type="ARBA" id="ARBA00023136"/>
    </source>
</evidence>
<dbReference type="CDD" id="cd01949">
    <property type="entry name" value="GGDEF"/>
    <property type="match status" value="1"/>
</dbReference>
<comment type="subcellular location">
    <subcellularLocation>
        <location evidence="1">Membrane</location>
    </subcellularLocation>
</comment>
<dbReference type="InterPro" id="IPR006189">
    <property type="entry name" value="CHASE_dom"/>
</dbReference>
<dbReference type="PROSITE" id="PS50887">
    <property type="entry name" value="GGDEF"/>
    <property type="match status" value="1"/>
</dbReference>
<dbReference type="Pfam" id="PF03924">
    <property type="entry name" value="CHASE"/>
    <property type="match status" value="1"/>
</dbReference>
<dbReference type="EMBL" id="BX571658">
    <property type="protein sequence ID" value="CAE09544.1"/>
    <property type="molecule type" value="Genomic_DNA"/>
</dbReference>
<dbReference type="STRING" id="273121.WS0398"/>
<sequence length="455" mass="51421">MLEDIRKRWSTKGLFLVLSLLAIAVVYFHHQFRLERERLWLTNLSITYGEHIKDNLHQSLSATYSFAAWLKAQKGAIEGFEAMAGEMLAYYPCVMSFQLAPMGVVTQVAPLQGNEEALGHDLFGDPTRAKEALAARESGELILAGPFRLRQGGVGVIGRLPIFLDAIHEESRFWGFVIVVIRFPEVLETVKLEALKSNQALYRLSKIDPFSGEERELAGSKEGANLSRGVENRLLLPGATWSLEIFPAKRWSDWVEPLFEGLMGLALALLITSWVSFVHKRKREEALESLAFFDPLTRLPNRTRLFEYFSALVNDQRHEGEGILVGFLDLDRFKEVNDTFGHKVGDLLLLAVVERLGKHMRGGDMLSRQGGDEFIFLWPHIGSLEACQGRLDELLALFSEPFEIQGEEIRVNVSIGVSFYRGNERDLDALIMEADAAMYQAKIEGRGRYCLFQKP</sequence>
<dbReference type="GO" id="GO:0007165">
    <property type="term" value="P:signal transduction"/>
    <property type="evidence" value="ECO:0007669"/>
    <property type="project" value="UniProtKB-ARBA"/>
</dbReference>
<gene>
    <name evidence="7" type="primary">YKOW</name>
    <name evidence="7" type="ordered locus">WS0398</name>
</gene>
<name>Q7MA92_WOLSU</name>
<dbReference type="InterPro" id="IPR029787">
    <property type="entry name" value="Nucleotide_cyclase"/>
</dbReference>
<dbReference type="SMART" id="SM00267">
    <property type="entry name" value="GGDEF"/>
    <property type="match status" value="1"/>
</dbReference>
<dbReference type="GO" id="GO:0016020">
    <property type="term" value="C:membrane"/>
    <property type="evidence" value="ECO:0007669"/>
    <property type="project" value="UniProtKB-SubCell"/>
</dbReference>
<dbReference type="InterPro" id="IPR042240">
    <property type="entry name" value="CHASE_sf"/>
</dbReference>
<dbReference type="PROSITE" id="PS50839">
    <property type="entry name" value="CHASE"/>
    <property type="match status" value="1"/>
</dbReference>
<proteinExistence type="predicted"/>
<evidence type="ECO:0000259" key="6">
    <source>
        <dbReference type="PROSITE" id="PS50887"/>
    </source>
</evidence>
<dbReference type="RefSeq" id="WP_011138344.1">
    <property type="nucleotide sequence ID" value="NC_005090.1"/>
</dbReference>
<organism evidence="8">
    <name type="scientific">Wolinella succinogenes (strain ATCC 29543 / DSM 1740 / CCUG 13145 / JCM 31913 / LMG 7466 / NCTC 11488 / FDC 602W)</name>
    <name type="common">Vibrio succinogenes</name>
    <dbReference type="NCBI Taxonomy" id="273121"/>
    <lineage>
        <taxon>Bacteria</taxon>
        <taxon>Pseudomonadati</taxon>
        <taxon>Campylobacterota</taxon>
        <taxon>Epsilonproteobacteria</taxon>
        <taxon>Campylobacterales</taxon>
        <taxon>Helicobacteraceae</taxon>
        <taxon>Wolinella</taxon>
    </lineage>
</organism>
<dbReference type="Pfam" id="PF00990">
    <property type="entry name" value="GGDEF"/>
    <property type="match status" value="1"/>
</dbReference>
<dbReference type="Gene3D" id="3.30.450.350">
    <property type="entry name" value="CHASE domain"/>
    <property type="match status" value="1"/>
</dbReference>
<evidence type="ECO:0000313" key="7">
    <source>
        <dbReference type="EMBL" id="CAE09544.1"/>
    </source>
</evidence>
<keyword evidence="2" id="KW-0812">Transmembrane</keyword>
<dbReference type="SMART" id="SM01079">
    <property type="entry name" value="CHASE"/>
    <property type="match status" value="1"/>
</dbReference>
<reference evidence="7 8" key="1">
    <citation type="journal article" date="2003" name="Proc. Natl. Acad. Sci. U.S.A.">
        <title>Complete genome sequence and analysis of Wolinella succinogenes.</title>
        <authorList>
            <person name="Baar C."/>
            <person name="Eppinger M."/>
            <person name="Raddatz G."/>
            <person name="Simon JM."/>
            <person name="Lanz C."/>
            <person name="Klimmek O."/>
            <person name="Nandakumar R."/>
            <person name="Gross R."/>
            <person name="Rosinus A."/>
            <person name="Keller H."/>
            <person name="Jagtap P."/>
            <person name="Linke B."/>
            <person name="Meyer F."/>
            <person name="Lederer H."/>
            <person name="Schuster S.C."/>
        </authorList>
    </citation>
    <scope>NUCLEOTIDE SEQUENCE [LARGE SCALE GENOMIC DNA]</scope>
    <source>
        <strain evidence="8">ATCC 29543 / DSM 1740 / CCUG 13145 / JCM 31913 / LMG 7466 / NCTC 11488 / FDC 602W</strain>
    </source>
</reference>
<evidence type="ECO:0000256" key="3">
    <source>
        <dbReference type="ARBA" id="ARBA00022989"/>
    </source>
</evidence>